<feature type="compositionally biased region" description="Low complexity" evidence="1">
    <location>
        <begin position="197"/>
        <end position="206"/>
    </location>
</feature>
<protein>
    <recommendedName>
        <fullName evidence="5">DUF4190 domain-containing protein</fullName>
    </recommendedName>
</protein>
<accession>A0A4V6PX24</accession>
<name>A0A4V6PX24_9PSEU</name>
<organism evidence="3 4">
    <name type="scientific">Actinomycetospora succinea</name>
    <dbReference type="NCBI Taxonomy" id="663603"/>
    <lineage>
        <taxon>Bacteria</taxon>
        <taxon>Bacillati</taxon>
        <taxon>Actinomycetota</taxon>
        <taxon>Actinomycetes</taxon>
        <taxon>Pseudonocardiales</taxon>
        <taxon>Pseudonocardiaceae</taxon>
        <taxon>Actinomycetospora</taxon>
    </lineage>
</organism>
<evidence type="ECO:0000256" key="2">
    <source>
        <dbReference type="SAM" id="Phobius"/>
    </source>
</evidence>
<feature type="transmembrane region" description="Helical" evidence="2">
    <location>
        <begin position="42"/>
        <end position="59"/>
    </location>
</feature>
<dbReference type="Proteomes" id="UP000295705">
    <property type="component" value="Unassembled WGS sequence"/>
</dbReference>
<keyword evidence="2" id="KW-0812">Transmembrane</keyword>
<keyword evidence="2" id="KW-1133">Transmembrane helix</keyword>
<evidence type="ECO:0000313" key="3">
    <source>
        <dbReference type="EMBL" id="TDQ62373.1"/>
    </source>
</evidence>
<dbReference type="AlphaFoldDB" id="A0A4V6PX24"/>
<evidence type="ECO:0000256" key="1">
    <source>
        <dbReference type="SAM" id="MobiDB-lite"/>
    </source>
</evidence>
<dbReference type="OrthoDB" id="3556183at2"/>
<keyword evidence="4" id="KW-1185">Reference proteome</keyword>
<dbReference type="RefSeq" id="WP_133825461.1">
    <property type="nucleotide sequence ID" value="NZ_BAABHR010000029.1"/>
</dbReference>
<evidence type="ECO:0000313" key="4">
    <source>
        <dbReference type="Proteomes" id="UP000295705"/>
    </source>
</evidence>
<feature type="transmembrane region" description="Helical" evidence="2">
    <location>
        <begin position="97"/>
        <end position="121"/>
    </location>
</feature>
<keyword evidence="2" id="KW-0472">Membrane</keyword>
<comment type="caution">
    <text evidence="3">The sequence shown here is derived from an EMBL/GenBank/DDBJ whole genome shotgun (WGS) entry which is preliminary data.</text>
</comment>
<evidence type="ECO:0008006" key="5">
    <source>
        <dbReference type="Google" id="ProtNLM"/>
    </source>
</evidence>
<gene>
    <name evidence="3" type="ORF">EV188_10227</name>
</gene>
<proteinExistence type="predicted"/>
<feature type="region of interest" description="Disordered" evidence="1">
    <location>
        <begin position="172"/>
        <end position="210"/>
    </location>
</feature>
<reference evidence="3 4" key="1">
    <citation type="submission" date="2019-03" db="EMBL/GenBank/DDBJ databases">
        <title>Genomic Encyclopedia of Type Strains, Phase IV (KMG-IV): sequencing the most valuable type-strain genomes for metagenomic binning, comparative biology and taxonomic classification.</title>
        <authorList>
            <person name="Goeker M."/>
        </authorList>
    </citation>
    <scope>NUCLEOTIDE SEQUENCE [LARGE SCALE GENOMIC DNA]</scope>
    <source>
        <strain evidence="3 4">DSM 45775</strain>
    </source>
</reference>
<dbReference type="EMBL" id="SNYO01000002">
    <property type="protein sequence ID" value="TDQ62373.1"/>
    <property type="molecule type" value="Genomic_DNA"/>
</dbReference>
<sequence length="236" mass="23651">MISRGFVVTQQYPPPYQQYGAPYGQPPGYYAPPQPPQQQSNGIATGGFVVALVGAVLALVPFLGIVSWVISPVGLVLSIVGLTAASRKGGAGRGLATAGIILGAVGLLICTLWAIGFAGAVSESNSGTSTSYTAPSYSAPSYSAPSSAAAPTSVAAPAGSFSQGTYTVGSEIAPGRYRTDGPPTDEGFSYCSASRQTTDGSSIGSEGTSGGAAYVTVRPGDGQVEFYGDCVWSPAS</sequence>